<evidence type="ECO:0000256" key="1">
    <source>
        <dbReference type="ARBA" id="ARBA00004479"/>
    </source>
</evidence>
<gene>
    <name evidence="12" type="ORF">Fcan01_23850</name>
</gene>
<comment type="caution">
    <text evidence="12">The sequence shown here is derived from an EMBL/GenBank/DDBJ whole genome shotgun (WGS) entry which is preliminary data.</text>
</comment>
<feature type="compositionally biased region" description="Basic and acidic residues" evidence="8">
    <location>
        <begin position="464"/>
        <end position="477"/>
    </location>
</feature>
<dbReference type="SMART" id="SM00082">
    <property type="entry name" value="LRRCT"/>
    <property type="match status" value="1"/>
</dbReference>
<dbReference type="Gene3D" id="2.60.40.10">
    <property type="entry name" value="Immunoglobulins"/>
    <property type="match status" value="1"/>
</dbReference>
<proteinExistence type="predicted"/>
<dbReference type="GO" id="GO:0051965">
    <property type="term" value="P:positive regulation of synapse assembly"/>
    <property type="evidence" value="ECO:0007669"/>
    <property type="project" value="TreeGrafter"/>
</dbReference>
<evidence type="ECO:0000256" key="9">
    <source>
        <dbReference type="SAM" id="Phobius"/>
    </source>
</evidence>
<evidence type="ECO:0000313" key="12">
    <source>
        <dbReference type="EMBL" id="OXA41602.1"/>
    </source>
</evidence>
<keyword evidence="5" id="KW-0677">Repeat</keyword>
<feature type="transmembrane region" description="Helical" evidence="9">
    <location>
        <begin position="410"/>
        <end position="433"/>
    </location>
</feature>
<dbReference type="InterPro" id="IPR036179">
    <property type="entry name" value="Ig-like_dom_sf"/>
</dbReference>
<dbReference type="PANTHER" id="PTHR45773">
    <property type="entry name" value="SLIT AND NTRK-LIKE PROTEIN 4-RELATED"/>
    <property type="match status" value="1"/>
</dbReference>
<dbReference type="InterPro" id="IPR032675">
    <property type="entry name" value="LRR_dom_sf"/>
</dbReference>
<keyword evidence="3 9" id="KW-0812">Transmembrane</keyword>
<evidence type="ECO:0000256" key="3">
    <source>
        <dbReference type="ARBA" id="ARBA00022692"/>
    </source>
</evidence>
<keyword evidence="6 9" id="KW-1133">Transmembrane helix</keyword>
<evidence type="ECO:0000256" key="4">
    <source>
        <dbReference type="ARBA" id="ARBA00022729"/>
    </source>
</evidence>
<sequence length="477" mass="52776">MTSLLPRVFLFVLVLSTLSRPVTPCTCSLSSATLKCSDCSSIPTFSDPSNIQHLDLSSPTNTLTHLTSNVFINAGFYNLKSINLSSSGLVEVDEAAFLGITEFQNVHVDLSQNKISSVKLDRYTHSPEYVNLSGNPIKQLSFAPVAINAMVDLSNCSMTKLPPGYPFRNKFAFVVNLASNKLETLSWTNFEGAIFLSNLTLRDNPWRCDCHMHFLNDYLRYVRKVDVSGDVVCQTPDNLRGRVLSTIPPGDLGCPVRDIKVSSKVTGKKILLTCVAESYPGPEFEWRQGPNHTGDLLTSGNGISIYTVSPPPSQTGQLYRYNWESRVEIWANSSAYMDPSTFWCTVKNRHGWAYQGITISDYTTPSTRPESVSESRNEITIDPEVQTSTSQILQKYGTKTNYEASLVTNLSVIIGIQAVVILIMVAMFSLVVVRLTYKPCCHTLVPGDANPHVEPTPPPSYIGEKSETWQDGDNKSE</sequence>
<dbReference type="InterPro" id="IPR007110">
    <property type="entry name" value="Ig-like_dom"/>
</dbReference>
<feature type="domain" description="Ig-like" evidence="11">
    <location>
        <begin position="255"/>
        <end position="360"/>
    </location>
</feature>
<dbReference type="InterPro" id="IPR000483">
    <property type="entry name" value="Cys-rich_flank_reg_C"/>
</dbReference>
<dbReference type="InterPro" id="IPR013783">
    <property type="entry name" value="Ig-like_fold"/>
</dbReference>
<reference evidence="12 13" key="1">
    <citation type="submission" date="2015-12" db="EMBL/GenBank/DDBJ databases">
        <title>The genome of Folsomia candida.</title>
        <authorList>
            <person name="Faddeeva A."/>
            <person name="Derks M.F."/>
            <person name="Anvar Y."/>
            <person name="Smit S."/>
            <person name="Van Straalen N."/>
            <person name="Roelofs D."/>
        </authorList>
    </citation>
    <scope>NUCLEOTIDE SEQUENCE [LARGE SCALE GENOMIC DNA]</scope>
    <source>
        <strain evidence="12 13">VU population</strain>
        <tissue evidence="12">Whole body</tissue>
    </source>
</reference>
<dbReference type="Proteomes" id="UP000198287">
    <property type="component" value="Unassembled WGS sequence"/>
</dbReference>
<evidence type="ECO:0000313" key="13">
    <source>
        <dbReference type="Proteomes" id="UP000198287"/>
    </source>
</evidence>
<evidence type="ECO:0000256" key="8">
    <source>
        <dbReference type="SAM" id="MobiDB-lite"/>
    </source>
</evidence>
<dbReference type="SUPFAM" id="SSF48726">
    <property type="entry name" value="Immunoglobulin"/>
    <property type="match status" value="1"/>
</dbReference>
<dbReference type="Gene3D" id="3.80.10.10">
    <property type="entry name" value="Ribonuclease Inhibitor"/>
    <property type="match status" value="2"/>
</dbReference>
<evidence type="ECO:0000256" key="7">
    <source>
        <dbReference type="ARBA" id="ARBA00023136"/>
    </source>
</evidence>
<evidence type="ECO:0000256" key="6">
    <source>
        <dbReference type="ARBA" id="ARBA00022989"/>
    </source>
</evidence>
<dbReference type="GO" id="GO:0016020">
    <property type="term" value="C:membrane"/>
    <property type="evidence" value="ECO:0007669"/>
    <property type="project" value="UniProtKB-SubCell"/>
</dbReference>
<dbReference type="STRING" id="158441.A0A226D7T1"/>
<dbReference type="OrthoDB" id="5954366at2759"/>
<evidence type="ECO:0000256" key="10">
    <source>
        <dbReference type="SAM" id="SignalP"/>
    </source>
</evidence>
<keyword evidence="13" id="KW-1185">Reference proteome</keyword>
<evidence type="ECO:0000259" key="11">
    <source>
        <dbReference type="PROSITE" id="PS50835"/>
    </source>
</evidence>
<accession>A0A226D7T1</accession>
<feature type="chain" id="PRO_5013144226" evidence="10">
    <location>
        <begin position="25"/>
        <end position="477"/>
    </location>
</feature>
<keyword evidence="7 9" id="KW-0472">Membrane</keyword>
<organism evidence="12 13">
    <name type="scientific">Folsomia candida</name>
    <name type="common">Springtail</name>
    <dbReference type="NCBI Taxonomy" id="158441"/>
    <lineage>
        <taxon>Eukaryota</taxon>
        <taxon>Metazoa</taxon>
        <taxon>Ecdysozoa</taxon>
        <taxon>Arthropoda</taxon>
        <taxon>Hexapoda</taxon>
        <taxon>Collembola</taxon>
        <taxon>Entomobryomorpha</taxon>
        <taxon>Isotomoidea</taxon>
        <taxon>Isotomidae</taxon>
        <taxon>Proisotominae</taxon>
        <taxon>Folsomia</taxon>
    </lineage>
</organism>
<evidence type="ECO:0000256" key="2">
    <source>
        <dbReference type="ARBA" id="ARBA00022614"/>
    </source>
</evidence>
<dbReference type="PANTHER" id="PTHR45773:SF10">
    <property type="match status" value="1"/>
</dbReference>
<keyword evidence="4 10" id="KW-0732">Signal</keyword>
<name>A0A226D7T1_FOLCA</name>
<feature type="region of interest" description="Disordered" evidence="8">
    <location>
        <begin position="446"/>
        <end position="477"/>
    </location>
</feature>
<comment type="subcellular location">
    <subcellularLocation>
        <location evidence="1">Membrane</location>
        <topology evidence="1">Single-pass type I membrane protein</topology>
    </subcellularLocation>
</comment>
<feature type="signal peptide" evidence="10">
    <location>
        <begin position="1"/>
        <end position="24"/>
    </location>
</feature>
<dbReference type="EMBL" id="LNIX01000029">
    <property type="protein sequence ID" value="OXA41602.1"/>
    <property type="molecule type" value="Genomic_DNA"/>
</dbReference>
<dbReference type="SUPFAM" id="SSF52058">
    <property type="entry name" value="L domain-like"/>
    <property type="match status" value="1"/>
</dbReference>
<dbReference type="PROSITE" id="PS50835">
    <property type="entry name" value="IG_LIKE"/>
    <property type="match status" value="1"/>
</dbReference>
<protein>
    <submittedName>
        <fullName evidence="12">SLIT and NTRK-like protein 1</fullName>
    </submittedName>
</protein>
<dbReference type="GO" id="GO:0007409">
    <property type="term" value="P:axonogenesis"/>
    <property type="evidence" value="ECO:0007669"/>
    <property type="project" value="TreeGrafter"/>
</dbReference>
<evidence type="ECO:0000256" key="5">
    <source>
        <dbReference type="ARBA" id="ARBA00022737"/>
    </source>
</evidence>
<dbReference type="AlphaFoldDB" id="A0A226D7T1"/>
<keyword evidence="2" id="KW-0433">Leucine-rich repeat</keyword>